<accession>A0A9P8TIQ7</accession>
<dbReference type="AlphaFoldDB" id="A0A9P8TIQ7"/>
<protein>
    <submittedName>
        <fullName evidence="1">Uncharacterized protein</fullName>
    </submittedName>
</protein>
<sequence>MRTRKITRELYNKKKEVLDVNYYEDVTITIVVKCEKIQIEERTEAYCFYVSYPSIECGDSDTTSNSHRLMMLPKLTDNESDSPFPLDELLAVMCDDISDLLCNGLRATENHRDIYRFV</sequence>
<comment type="caution">
    <text evidence="1">The sequence shown here is derived from an EMBL/GenBank/DDBJ whole genome shotgun (WGS) entry which is preliminary data.</text>
</comment>
<name>A0A9P8TIQ7_WICPI</name>
<evidence type="ECO:0000313" key="1">
    <source>
        <dbReference type="EMBL" id="KAH3681048.1"/>
    </source>
</evidence>
<proteinExistence type="predicted"/>
<reference evidence="1" key="1">
    <citation type="journal article" date="2021" name="Open Biol.">
        <title>Shared evolutionary footprints suggest mitochondrial oxidative damage underlies multiple complex I losses in fungi.</title>
        <authorList>
            <person name="Schikora-Tamarit M.A."/>
            <person name="Marcet-Houben M."/>
            <person name="Nosek J."/>
            <person name="Gabaldon T."/>
        </authorList>
    </citation>
    <scope>NUCLEOTIDE SEQUENCE</scope>
    <source>
        <strain evidence="1">CBS2887</strain>
    </source>
</reference>
<reference evidence="1" key="2">
    <citation type="submission" date="2021-01" db="EMBL/GenBank/DDBJ databases">
        <authorList>
            <person name="Schikora-Tamarit M.A."/>
        </authorList>
    </citation>
    <scope>NUCLEOTIDE SEQUENCE</scope>
    <source>
        <strain evidence="1">CBS2887</strain>
    </source>
</reference>
<keyword evidence="2" id="KW-1185">Reference proteome</keyword>
<dbReference type="OrthoDB" id="10596798at2759"/>
<dbReference type="Proteomes" id="UP000774326">
    <property type="component" value="Unassembled WGS sequence"/>
</dbReference>
<dbReference type="EMBL" id="JAEUBG010004616">
    <property type="protein sequence ID" value="KAH3681048.1"/>
    <property type="molecule type" value="Genomic_DNA"/>
</dbReference>
<gene>
    <name evidence="1" type="ORF">WICPIJ_007995</name>
</gene>
<organism evidence="1 2">
    <name type="scientific">Wickerhamomyces pijperi</name>
    <name type="common">Yeast</name>
    <name type="synonym">Pichia pijperi</name>
    <dbReference type="NCBI Taxonomy" id="599730"/>
    <lineage>
        <taxon>Eukaryota</taxon>
        <taxon>Fungi</taxon>
        <taxon>Dikarya</taxon>
        <taxon>Ascomycota</taxon>
        <taxon>Saccharomycotina</taxon>
        <taxon>Saccharomycetes</taxon>
        <taxon>Phaffomycetales</taxon>
        <taxon>Wickerhamomycetaceae</taxon>
        <taxon>Wickerhamomyces</taxon>
    </lineage>
</organism>
<evidence type="ECO:0000313" key="2">
    <source>
        <dbReference type="Proteomes" id="UP000774326"/>
    </source>
</evidence>